<feature type="transmembrane region" description="Helical" evidence="2">
    <location>
        <begin position="151"/>
        <end position="174"/>
    </location>
</feature>
<name>A0A0S4QXA1_9ACTN</name>
<dbReference type="RefSeq" id="WP_226931089.1">
    <property type="nucleotide sequence ID" value="NZ_FAOZ01000037.1"/>
</dbReference>
<sequence>MTAADTGPATGPTARTAATVPGGAAFSTGITSTGIASTGPLPAGAAFVAGTTTGPLPAGAAFTAGIRSSRAAAPGTGTTAGNAGNAGNTSTVAATAGTATTARRRPMGVLFEPEEQHFSPALMRSTVVILTCVVLLAVLEVWVWVTLSSPFARVSVTGSMIVTAVSFFIAGNTFRLRDIRRRVGNRARAGRIAPIDALSTLPPRETIARRFMLGAIGAVVGVGTLVLTMIFAGDETEGAREAMVASVLGIVCAMLCFVGGTFARPID</sequence>
<evidence type="ECO:0000256" key="1">
    <source>
        <dbReference type="SAM" id="MobiDB-lite"/>
    </source>
</evidence>
<accession>A0A0S4QXA1</accession>
<evidence type="ECO:0000256" key="2">
    <source>
        <dbReference type="SAM" id="Phobius"/>
    </source>
</evidence>
<protein>
    <submittedName>
        <fullName evidence="3">Uncharacterized protein</fullName>
    </submittedName>
</protein>
<evidence type="ECO:0000313" key="4">
    <source>
        <dbReference type="Proteomes" id="UP000198802"/>
    </source>
</evidence>
<reference evidence="4" key="1">
    <citation type="submission" date="2015-11" db="EMBL/GenBank/DDBJ databases">
        <authorList>
            <person name="Varghese N."/>
        </authorList>
    </citation>
    <scope>NUCLEOTIDE SEQUENCE [LARGE SCALE GENOMIC DNA]</scope>
    <source>
        <strain evidence="4">DSM 45899</strain>
    </source>
</reference>
<proteinExistence type="predicted"/>
<evidence type="ECO:0000313" key="3">
    <source>
        <dbReference type="EMBL" id="CUU60283.1"/>
    </source>
</evidence>
<dbReference type="EMBL" id="FAOZ01000037">
    <property type="protein sequence ID" value="CUU60283.1"/>
    <property type="molecule type" value="Genomic_DNA"/>
</dbReference>
<keyword evidence="2" id="KW-0472">Membrane</keyword>
<dbReference type="Proteomes" id="UP000198802">
    <property type="component" value="Unassembled WGS sequence"/>
</dbReference>
<gene>
    <name evidence="3" type="ORF">Ga0074812_13767</name>
</gene>
<keyword evidence="4" id="KW-1185">Reference proteome</keyword>
<feature type="transmembrane region" description="Helical" evidence="2">
    <location>
        <begin position="211"/>
        <end position="231"/>
    </location>
</feature>
<feature type="region of interest" description="Disordered" evidence="1">
    <location>
        <begin position="1"/>
        <end position="20"/>
    </location>
</feature>
<dbReference type="AlphaFoldDB" id="A0A0S4QXA1"/>
<organism evidence="3 4">
    <name type="scientific">Parafrankia irregularis</name>
    <dbReference type="NCBI Taxonomy" id="795642"/>
    <lineage>
        <taxon>Bacteria</taxon>
        <taxon>Bacillati</taxon>
        <taxon>Actinomycetota</taxon>
        <taxon>Actinomycetes</taxon>
        <taxon>Frankiales</taxon>
        <taxon>Frankiaceae</taxon>
        <taxon>Parafrankia</taxon>
    </lineage>
</organism>
<keyword evidence="2" id="KW-1133">Transmembrane helix</keyword>
<keyword evidence="2" id="KW-0812">Transmembrane</keyword>
<feature type="transmembrane region" description="Helical" evidence="2">
    <location>
        <begin position="127"/>
        <end position="145"/>
    </location>
</feature>
<feature type="transmembrane region" description="Helical" evidence="2">
    <location>
        <begin position="243"/>
        <end position="263"/>
    </location>
</feature>